<dbReference type="Proteomes" id="UP000028194">
    <property type="component" value="Chromosome"/>
</dbReference>
<dbReference type="GO" id="GO:0006508">
    <property type="term" value="P:proteolysis"/>
    <property type="evidence" value="ECO:0007669"/>
    <property type="project" value="UniProtKB-KW"/>
</dbReference>
<keyword evidence="4" id="KW-0862">Zinc</keyword>
<keyword evidence="7" id="KW-1185">Reference proteome</keyword>
<dbReference type="Gene3D" id="3.40.390.10">
    <property type="entry name" value="Collagenase (Catalytic Domain)"/>
    <property type="match status" value="1"/>
</dbReference>
<evidence type="ECO:0000313" key="6">
    <source>
        <dbReference type="EMBL" id="AIF83492.1"/>
    </source>
</evidence>
<reference evidence="6 7" key="1">
    <citation type="journal article" date="2014" name="PLoS ONE">
        <title>Genome Sequence of Candidatus Nitrososphaera evergladensis from Group I.1b Enriched from Everglades Soil Reveals Novel Genomic Features of the Ammonia-Oxidizing Archaea.</title>
        <authorList>
            <person name="Zhalnina K.V."/>
            <person name="Dias R."/>
            <person name="Leonard M.T."/>
            <person name="Dorr de Quadros P."/>
            <person name="Camargo F.A."/>
            <person name="Drew J.C."/>
            <person name="Farmerie W.G."/>
            <person name="Daroub S.H."/>
            <person name="Triplett E.W."/>
        </authorList>
    </citation>
    <scope>NUCLEOTIDE SEQUENCE [LARGE SCALE GENOMIC DNA]</scope>
    <source>
        <strain evidence="6 7">SR1</strain>
    </source>
</reference>
<evidence type="ECO:0000259" key="5">
    <source>
        <dbReference type="Pfam" id="PF00413"/>
    </source>
</evidence>
<dbReference type="PRINTS" id="PR00138">
    <property type="entry name" value="MATRIXIN"/>
</dbReference>
<dbReference type="HOGENOM" id="CLU_1248321_0_0_2"/>
<dbReference type="InterPro" id="IPR001818">
    <property type="entry name" value="Pept_M10_metallopeptidase"/>
</dbReference>
<evidence type="ECO:0000256" key="1">
    <source>
        <dbReference type="ARBA" id="ARBA00022670"/>
    </source>
</evidence>
<evidence type="ECO:0000256" key="4">
    <source>
        <dbReference type="ARBA" id="ARBA00022833"/>
    </source>
</evidence>
<evidence type="ECO:0000256" key="2">
    <source>
        <dbReference type="ARBA" id="ARBA00022723"/>
    </source>
</evidence>
<dbReference type="KEGG" id="nev:NTE_01428"/>
<evidence type="ECO:0000313" key="7">
    <source>
        <dbReference type="Proteomes" id="UP000028194"/>
    </source>
</evidence>
<feature type="domain" description="Peptidase M10 metallopeptidase" evidence="5">
    <location>
        <begin position="138"/>
        <end position="241"/>
    </location>
</feature>
<protein>
    <submittedName>
        <fullName evidence="6">Matrixin</fullName>
    </submittedName>
</protein>
<keyword evidence="2" id="KW-0479">Metal-binding</keyword>
<dbReference type="GO" id="GO:0031012">
    <property type="term" value="C:extracellular matrix"/>
    <property type="evidence" value="ECO:0007669"/>
    <property type="project" value="InterPro"/>
</dbReference>
<keyword evidence="1" id="KW-0645">Protease</keyword>
<dbReference type="AlphaFoldDB" id="A0A075MRP9"/>
<dbReference type="GO" id="GO:0008270">
    <property type="term" value="F:zinc ion binding"/>
    <property type="evidence" value="ECO:0007669"/>
    <property type="project" value="InterPro"/>
</dbReference>
<accession>A0A075MRP9</accession>
<dbReference type="eggNOG" id="arCOG04994">
    <property type="taxonomic scope" value="Archaea"/>
</dbReference>
<sequence length="251" mass="26706">MTVLLAVSLSCVRLFVVIIPLLVMLPAAAAAAVVTVSTPPKTYESVEFLEGVAERTAVEDGGGSHYTIDTRAFWLDKPSLAVAVASSDGASDAAVQSVKDMISGKNITMLSGPYSQWNDLLSVFQQAAVPRLSLADEDASANIKVVLTDAAQQDNKPGKTRLLADKATGEIVQAEVYVYSADKLYGQGMLEYVVAHELGHALGLSHSTDPKSMMYPLMEVEDGHVVNQLGLCEIEGISALYLESRIGSENC</sequence>
<proteinExistence type="predicted"/>
<evidence type="ECO:0000256" key="3">
    <source>
        <dbReference type="ARBA" id="ARBA00022801"/>
    </source>
</evidence>
<organism evidence="6 7">
    <name type="scientific">Candidatus Nitrososphaera evergladensis SR1</name>
    <dbReference type="NCBI Taxonomy" id="1459636"/>
    <lineage>
        <taxon>Archaea</taxon>
        <taxon>Nitrososphaerota</taxon>
        <taxon>Nitrososphaeria</taxon>
        <taxon>Nitrososphaerales</taxon>
        <taxon>Nitrososphaeraceae</taxon>
        <taxon>Nitrososphaera</taxon>
    </lineage>
</organism>
<dbReference type="STRING" id="1459636.NTE_01428"/>
<dbReference type="EMBL" id="CP007174">
    <property type="protein sequence ID" value="AIF83492.1"/>
    <property type="molecule type" value="Genomic_DNA"/>
</dbReference>
<dbReference type="GO" id="GO:0004222">
    <property type="term" value="F:metalloendopeptidase activity"/>
    <property type="evidence" value="ECO:0007669"/>
    <property type="project" value="InterPro"/>
</dbReference>
<keyword evidence="3" id="KW-0378">Hydrolase</keyword>
<dbReference type="InterPro" id="IPR024079">
    <property type="entry name" value="MetalloPept_cat_dom_sf"/>
</dbReference>
<dbReference type="Pfam" id="PF00413">
    <property type="entry name" value="Peptidase_M10"/>
    <property type="match status" value="1"/>
</dbReference>
<name>A0A075MRP9_9ARCH</name>
<dbReference type="InterPro" id="IPR021190">
    <property type="entry name" value="Pept_M10A"/>
</dbReference>
<gene>
    <name evidence="6" type="ORF">NTE_01428</name>
</gene>
<dbReference type="SUPFAM" id="SSF55486">
    <property type="entry name" value="Metalloproteases ('zincins'), catalytic domain"/>
    <property type="match status" value="1"/>
</dbReference>